<dbReference type="EMBL" id="QETA01000001">
    <property type="protein sequence ID" value="PWF24722.1"/>
    <property type="molecule type" value="Genomic_DNA"/>
</dbReference>
<protein>
    <submittedName>
        <fullName evidence="2">TieB</fullName>
    </submittedName>
</protein>
<dbReference type="Gene3D" id="2.130.10.10">
    <property type="entry name" value="YVTN repeat-like/Quinoprotein amine dehydrogenase"/>
    <property type="match status" value="1"/>
</dbReference>
<keyword evidence="1" id="KW-0732">Signal</keyword>
<dbReference type="InterPro" id="IPR051200">
    <property type="entry name" value="Host-pathogen_enzymatic-act"/>
</dbReference>
<name>A0A2V1K6Y7_9BURK</name>
<feature type="chain" id="PRO_5015911443" evidence="1">
    <location>
        <begin position="35"/>
        <end position="408"/>
    </location>
</feature>
<dbReference type="RefSeq" id="WP_109060127.1">
    <property type="nucleotide sequence ID" value="NZ_QETA01000001.1"/>
</dbReference>
<evidence type="ECO:0000313" key="3">
    <source>
        <dbReference type="Proteomes" id="UP000245212"/>
    </source>
</evidence>
<keyword evidence="3" id="KW-1185">Reference proteome</keyword>
<dbReference type="PANTHER" id="PTHR47197:SF3">
    <property type="entry name" value="DIHYDRO-HEME D1 DEHYDROGENASE"/>
    <property type="match status" value="1"/>
</dbReference>
<comment type="caution">
    <text evidence="2">The sequence shown here is derived from an EMBL/GenBank/DDBJ whole genome shotgun (WGS) entry which is preliminary data.</text>
</comment>
<sequence length="408" mass="45008">MTTHHLSSHRLSNPLKGALTAGLACLLALSSAFGASPPVSDKDRFWMRTNYLQEPEEGVYELQFNAPTGAVFGAAIDRVRRGENRGYLYAFDGETMQIKGRYEMPYRAFSLAQDGAGKWLYVGHTQAASLRVSRVSPQDGKVAVTSERLHVEPSAPQDEHLRHMVYNDRTGELFVAYIGKVGEGESRQSVYRLLVLDGQTLQLKGEVEGAFPSVGYALTLDPVSQHLYTAGRDYINEIDPVSRQVIRHISLDQTQPRINNLVGLAVDAQGGRIFASQFIHQPDDENEGEQDGLYVFDLKTGAQTAFVPTGEGAVTLAYNRKHDEIYVSNFFGGTIGVVDGKTYQLTKRIPGHVFPNMMAQSADGDALYVGLKQGFSKQWNPEEFVEGAREQVLRISLDRDQPAAAVGH</sequence>
<dbReference type="SUPFAM" id="SSF50969">
    <property type="entry name" value="YVTN repeat-like/Quinoprotein amine dehydrogenase"/>
    <property type="match status" value="1"/>
</dbReference>
<dbReference type="Proteomes" id="UP000245212">
    <property type="component" value="Unassembled WGS sequence"/>
</dbReference>
<dbReference type="AlphaFoldDB" id="A0A2V1K6Y7"/>
<feature type="signal peptide" evidence="1">
    <location>
        <begin position="1"/>
        <end position="34"/>
    </location>
</feature>
<proteinExistence type="predicted"/>
<dbReference type="InterPro" id="IPR015943">
    <property type="entry name" value="WD40/YVTN_repeat-like_dom_sf"/>
</dbReference>
<evidence type="ECO:0000313" key="2">
    <source>
        <dbReference type="EMBL" id="PWF24722.1"/>
    </source>
</evidence>
<gene>
    <name evidence="2" type="ORF">DD235_00560</name>
</gene>
<organism evidence="2 3">
    <name type="scientific">Corticimicrobacter populi</name>
    <dbReference type="NCBI Taxonomy" id="2175229"/>
    <lineage>
        <taxon>Bacteria</taxon>
        <taxon>Pseudomonadati</taxon>
        <taxon>Pseudomonadota</taxon>
        <taxon>Betaproteobacteria</taxon>
        <taxon>Burkholderiales</taxon>
        <taxon>Alcaligenaceae</taxon>
        <taxon>Corticimicrobacter</taxon>
    </lineage>
</organism>
<reference evidence="3" key="1">
    <citation type="submission" date="2018-05" db="EMBL/GenBank/DDBJ databases">
        <authorList>
            <person name="Li Y."/>
        </authorList>
    </citation>
    <scope>NUCLEOTIDE SEQUENCE [LARGE SCALE GENOMIC DNA]</scope>
    <source>
        <strain evidence="3">3d-2-2</strain>
    </source>
</reference>
<evidence type="ECO:0000256" key="1">
    <source>
        <dbReference type="SAM" id="SignalP"/>
    </source>
</evidence>
<accession>A0A2V1K6Y7</accession>
<dbReference type="PANTHER" id="PTHR47197">
    <property type="entry name" value="PROTEIN NIRF"/>
    <property type="match status" value="1"/>
</dbReference>
<dbReference type="InterPro" id="IPR011044">
    <property type="entry name" value="Quino_amine_DH_bsu"/>
</dbReference>